<feature type="transmembrane region" description="Helical" evidence="7">
    <location>
        <begin position="332"/>
        <end position="353"/>
    </location>
</feature>
<gene>
    <name evidence="9" type="ORF">CQ394_19550</name>
</gene>
<dbReference type="Proteomes" id="UP000220840">
    <property type="component" value="Unassembled WGS sequence"/>
</dbReference>
<dbReference type="CDD" id="cd17324">
    <property type="entry name" value="MFS_NepI_like"/>
    <property type="match status" value="1"/>
</dbReference>
<dbReference type="RefSeq" id="WP_058293304.1">
    <property type="nucleotide sequence ID" value="NZ_CAMRXG010000014.1"/>
</dbReference>
<feature type="transmembrane region" description="Helical" evidence="7">
    <location>
        <begin position="76"/>
        <end position="96"/>
    </location>
</feature>
<sequence length="406" mass="43906">MKEKKTSYMLAVITLVSLSFILGTSEFIMIGILPEISESLQISISKAGGLVTLFALVYAIGTPIITTFAGKYNRYYFILLISVVFVIGNLLNAVSYSYGVLLGSRIITALASGTLISLSLAYANEFVPQENKAKVLSWIFSGFSIASVIGVPIGKFITNMLGWRASFLAITIVAIIITIAMWRLLPPAKPTEVTSLISQLSLLKDRRILFGVGLPLFSLAGTYSFYTYLTPILEDKLLIPTGYVSIILLFFGVAAIISNLASGAIAGKHGINKMPVIYIIHTALLTILPFSVNNAMICIPLIFVLCVMMYLTNAPIQMHFMNVATDDYPQSLTLASSLNSVFANFGISLGSFAGGQVVEYAGTQYTAFAGTILLIIAVVFAYLLIYSVREKKSVKIKDIKGTVAAN</sequence>
<evidence type="ECO:0000313" key="9">
    <source>
        <dbReference type="EMBL" id="PEG29118.1"/>
    </source>
</evidence>
<evidence type="ECO:0000256" key="3">
    <source>
        <dbReference type="ARBA" id="ARBA00022475"/>
    </source>
</evidence>
<keyword evidence="2" id="KW-0813">Transport</keyword>
<keyword evidence="10" id="KW-1185">Reference proteome</keyword>
<dbReference type="Pfam" id="PF07690">
    <property type="entry name" value="MFS_1"/>
    <property type="match status" value="1"/>
</dbReference>
<evidence type="ECO:0000313" key="10">
    <source>
        <dbReference type="Proteomes" id="UP000220840"/>
    </source>
</evidence>
<feature type="transmembrane region" description="Helical" evidence="7">
    <location>
        <begin position="7"/>
        <end position="30"/>
    </location>
</feature>
<feature type="transmembrane region" description="Helical" evidence="7">
    <location>
        <begin position="165"/>
        <end position="185"/>
    </location>
</feature>
<proteinExistence type="predicted"/>
<dbReference type="GO" id="GO:0005886">
    <property type="term" value="C:plasma membrane"/>
    <property type="evidence" value="ECO:0007669"/>
    <property type="project" value="UniProtKB-SubCell"/>
</dbReference>
<dbReference type="SUPFAM" id="SSF103473">
    <property type="entry name" value="MFS general substrate transporter"/>
    <property type="match status" value="1"/>
</dbReference>
<feature type="transmembrane region" description="Helical" evidence="7">
    <location>
        <begin position="238"/>
        <end position="258"/>
    </location>
</feature>
<dbReference type="Gene3D" id="1.20.1250.20">
    <property type="entry name" value="MFS general substrate transporter like domains"/>
    <property type="match status" value="1"/>
</dbReference>
<evidence type="ECO:0000259" key="8">
    <source>
        <dbReference type="PROSITE" id="PS50850"/>
    </source>
</evidence>
<feature type="transmembrane region" description="Helical" evidence="7">
    <location>
        <begin position="206"/>
        <end position="226"/>
    </location>
</feature>
<dbReference type="PANTHER" id="PTHR43124">
    <property type="entry name" value="PURINE EFFLUX PUMP PBUE"/>
    <property type="match status" value="1"/>
</dbReference>
<dbReference type="GO" id="GO:0022857">
    <property type="term" value="F:transmembrane transporter activity"/>
    <property type="evidence" value="ECO:0007669"/>
    <property type="project" value="InterPro"/>
</dbReference>
<evidence type="ECO:0000256" key="5">
    <source>
        <dbReference type="ARBA" id="ARBA00022989"/>
    </source>
</evidence>
<organism evidence="9 10">
    <name type="scientific">Clostridium neonatale</name>
    <dbReference type="NCBI Taxonomy" id="137838"/>
    <lineage>
        <taxon>Bacteria</taxon>
        <taxon>Bacillati</taxon>
        <taxon>Bacillota</taxon>
        <taxon>Clostridia</taxon>
        <taxon>Eubacteriales</taxon>
        <taxon>Clostridiaceae</taxon>
        <taxon>Clostridium</taxon>
    </lineage>
</organism>
<protein>
    <submittedName>
        <fullName evidence="9">MFS transporter</fullName>
    </submittedName>
</protein>
<evidence type="ECO:0000256" key="2">
    <source>
        <dbReference type="ARBA" id="ARBA00022448"/>
    </source>
</evidence>
<feature type="transmembrane region" description="Helical" evidence="7">
    <location>
        <begin position="294"/>
        <end position="311"/>
    </location>
</feature>
<dbReference type="InterPro" id="IPR011701">
    <property type="entry name" value="MFS"/>
</dbReference>
<dbReference type="PROSITE" id="PS50850">
    <property type="entry name" value="MFS"/>
    <property type="match status" value="1"/>
</dbReference>
<evidence type="ECO:0000256" key="7">
    <source>
        <dbReference type="SAM" id="Phobius"/>
    </source>
</evidence>
<comment type="caution">
    <text evidence="9">The sequence shown here is derived from an EMBL/GenBank/DDBJ whole genome shotgun (WGS) entry which is preliminary data.</text>
</comment>
<keyword evidence="6 7" id="KW-0472">Membrane</keyword>
<feature type="domain" description="Major facilitator superfamily (MFS) profile" evidence="8">
    <location>
        <begin position="11"/>
        <end position="389"/>
    </location>
</feature>
<feature type="transmembrane region" description="Helical" evidence="7">
    <location>
        <begin position="135"/>
        <end position="153"/>
    </location>
</feature>
<keyword evidence="4 7" id="KW-0812">Transmembrane</keyword>
<comment type="subcellular location">
    <subcellularLocation>
        <location evidence="1">Cell membrane</location>
        <topology evidence="1">Multi-pass membrane protein</topology>
    </subcellularLocation>
</comment>
<dbReference type="PANTHER" id="PTHR43124:SF3">
    <property type="entry name" value="CHLORAMPHENICOL EFFLUX PUMP RV0191"/>
    <property type="match status" value="1"/>
</dbReference>
<feature type="transmembrane region" description="Helical" evidence="7">
    <location>
        <begin position="270"/>
        <end position="288"/>
    </location>
</feature>
<name>A0A2A7MDE1_9CLOT</name>
<feature type="transmembrane region" description="Helical" evidence="7">
    <location>
        <begin position="102"/>
        <end position="123"/>
    </location>
</feature>
<evidence type="ECO:0000256" key="4">
    <source>
        <dbReference type="ARBA" id="ARBA00022692"/>
    </source>
</evidence>
<evidence type="ECO:0000256" key="6">
    <source>
        <dbReference type="ARBA" id="ARBA00023136"/>
    </source>
</evidence>
<dbReference type="InterPro" id="IPR050189">
    <property type="entry name" value="MFS_Efflux_Transporters"/>
</dbReference>
<dbReference type="InterPro" id="IPR036259">
    <property type="entry name" value="MFS_trans_sf"/>
</dbReference>
<feature type="transmembrane region" description="Helical" evidence="7">
    <location>
        <begin position="50"/>
        <end position="69"/>
    </location>
</feature>
<evidence type="ECO:0000256" key="1">
    <source>
        <dbReference type="ARBA" id="ARBA00004651"/>
    </source>
</evidence>
<feature type="transmembrane region" description="Helical" evidence="7">
    <location>
        <begin position="365"/>
        <end position="385"/>
    </location>
</feature>
<dbReference type="EMBL" id="PDCJ01000005">
    <property type="protein sequence ID" value="PEG29118.1"/>
    <property type="molecule type" value="Genomic_DNA"/>
</dbReference>
<keyword evidence="3" id="KW-1003">Cell membrane</keyword>
<keyword evidence="5 7" id="KW-1133">Transmembrane helix</keyword>
<accession>A0A2A7MDE1</accession>
<dbReference type="STRING" id="137838.GCA_001458595_00308"/>
<dbReference type="InterPro" id="IPR020846">
    <property type="entry name" value="MFS_dom"/>
</dbReference>
<reference evidence="9 10" key="1">
    <citation type="submission" date="2017-10" db="EMBL/GenBank/DDBJ databases">
        <title>Effective Description of Clostridium neonatale sp. nov. linked to necrotizing enterocolitis in neonates and a clarification of species assignable to the genus Clostridium (Prazmowski 1880) emend. Lawson and Rainey 2016.</title>
        <authorList>
            <person name="Bernard K."/>
            <person name="Burdz T."/>
            <person name="Wiebe D."/>
            <person name="Balcewich B."/>
            <person name="Alfa M."/>
            <person name="Bernier A.-M."/>
        </authorList>
    </citation>
    <scope>NUCLEOTIDE SEQUENCE [LARGE SCALE GENOMIC DNA]</scope>
    <source>
        <strain evidence="9 10">LCDC99A005</strain>
    </source>
</reference>
<dbReference type="AlphaFoldDB" id="A0A2A7MDE1"/>
<dbReference type="OrthoDB" id="337363at2"/>